<feature type="domain" description="Adaptor protein ClpS core" evidence="2">
    <location>
        <begin position="23"/>
        <end position="88"/>
    </location>
</feature>
<dbReference type="InterPro" id="IPR003769">
    <property type="entry name" value="ClpS_core"/>
</dbReference>
<dbReference type="PANTHER" id="PTHR33473">
    <property type="entry name" value="ATP-DEPENDENT CLP PROTEASE ADAPTER PROTEIN CLPS1, CHLOROPLASTIC"/>
    <property type="match status" value="1"/>
</dbReference>
<keyword evidence="3" id="KW-0645">Protease</keyword>
<evidence type="ECO:0000259" key="2">
    <source>
        <dbReference type="Pfam" id="PF02617"/>
    </source>
</evidence>
<dbReference type="NCBIfam" id="NF000668">
    <property type="entry name" value="PRK00033.1-1"/>
    <property type="match status" value="1"/>
</dbReference>
<dbReference type="Pfam" id="PF02617">
    <property type="entry name" value="ClpS"/>
    <property type="match status" value="1"/>
</dbReference>
<dbReference type="Gene3D" id="3.30.1390.10">
    <property type="match status" value="1"/>
</dbReference>
<dbReference type="InterPro" id="IPR014719">
    <property type="entry name" value="Ribosomal_bL12_C/ClpS-like"/>
</dbReference>
<evidence type="ECO:0000313" key="3">
    <source>
        <dbReference type="EMBL" id="MBK1790981.1"/>
    </source>
</evidence>
<dbReference type="RefSeq" id="WP_200310999.1">
    <property type="nucleotide sequence ID" value="NZ_JAENIM010000037.1"/>
</dbReference>
<sequence length="97" mass="11118">MMKAAVAPKIENQTKVQEKVDLPWNVVVLNDPVNLMGYVTLVLQKVFGYPAEKAERMMMEVHEQGRSIVWSGNFEKAELYVSQLHAKQLRATMEKVK</sequence>
<comment type="caution">
    <text evidence="3">The sequence shown here is derived from an EMBL/GenBank/DDBJ whole genome shotgun (WGS) entry which is preliminary data.</text>
</comment>
<evidence type="ECO:0000256" key="1">
    <source>
        <dbReference type="HAMAP-Rule" id="MF_00302"/>
    </source>
</evidence>
<dbReference type="Proteomes" id="UP000624703">
    <property type="component" value="Unassembled WGS sequence"/>
</dbReference>
<proteinExistence type="inferred from homology"/>
<dbReference type="AlphaFoldDB" id="A0A8J7ME11"/>
<dbReference type="SUPFAM" id="SSF54736">
    <property type="entry name" value="ClpS-like"/>
    <property type="match status" value="1"/>
</dbReference>
<reference evidence="3" key="1">
    <citation type="submission" date="2021-01" db="EMBL/GenBank/DDBJ databases">
        <title>Modified the classification status of verrucomicrobia.</title>
        <authorList>
            <person name="Feng X."/>
        </authorList>
    </citation>
    <scope>NUCLEOTIDE SEQUENCE</scope>
    <source>
        <strain evidence="3">_KCTC 22039</strain>
    </source>
</reference>
<protein>
    <recommendedName>
        <fullName evidence="1">ATP-dependent Clp protease adapter protein ClpS</fullName>
    </recommendedName>
</protein>
<evidence type="ECO:0000313" key="4">
    <source>
        <dbReference type="Proteomes" id="UP000624703"/>
    </source>
</evidence>
<dbReference type="EMBL" id="JAENIM010000037">
    <property type="protein sequence ID" value="MBK1790981.1"/>
    <property type="molecule type" value="Genomic_DNA"/>
</dbReference>
<comment type="subunit">
    <text evidence="1">Binds to the N-terminal domain of the chaperone ClpA.</text>
</comment>
<accession>A0A8J7ME11</accession>
<dbReference type="GO" id="GO:0008233">
    <property type="term" value="F:peptidase activity"/>
    <property type="evidence" value="ECO:0007669"/>
    <property type="project" value="UniProtKB-KW"/>
</dbReference>
<comment type="function">
    <text evidence="1">Involved in the modulation of the specificity of the ClpAP-mediated ATP-dependent protein degradation.</text>
</comment>
<dbReference type="InterPro" id="IPR022935">
    <property type="entry name" value="ClpS"/>
</dbReference>
<keyword evidence="3" id="KW-0378">Hydrolase</keyword>
<dbReference type="HAMAP" id="MF_00302">
    <property type="entry name" value="ClpS"/>
    <property type="match status" value="1"/>
</dbReference>
<gene>
    <name evidence="1 3" type="primary">clpS</name>
    <name evidence="3" type="ORF">JIN82_07405</name>
</gene>
<keyword evidence="4" id="KW-1185">Reference proteome</keyword>
<organism evidence="3 4">
    <name type="scientific">Persicirhabdus sediminis</name>
    <dbReference type="NCBI Taxonomy" id="454144"/>
    <lineage>
        <taxon>Bacteria</taxon>
        <taxon>Pseudomonadati</taxon>
        <taxon>Verrucomicrobiota</taxon>
        <taxon>Verrucomicrobiia</taxon>
        <taxon>Verrucomicrobiales</taxon>
        <taxon>Verrucomicrobiaceae</taxon>
        <taxon>Persicirhabdus</taxon>
    </lineage>
</organism>
<comment type="similarity">
    <text evidence="1">Belongs to the ClpS family.</text>
</comment>
<dbReference type="GO" id="GO:0030163">
    <property type="term" value="P:protein catabolic process"/>
    <property type="evidence" value="ECO:0007669"/>
    <property type="project" value="InterPro"/>
</dbReference>
<name>A0A8J7ME11_9BACT</name>
<dbReference type="GO" id="GO:0006508">
    <property type="term" value="P:proteolysis"/>
    <property type="evidence" value="ECO:0007669"/>
    <property type="project" value="UniProtKB-UniRule"/>
</dbReference>
<dbReference type="PANTHER" id="PTHR33473:SF19">
    <property type="entry name" value="ATP-DEPENDENT CLP PROTEASE ADAPTER PROTEIN CLPS"/>
    <property type="match status" value="1"/>
</dbReference>